<evidence type="ECO:0000256" key="5">
    <source>
        <dbReference type="ARBA" id="ARBA00022786"/>
    </source>
</evidence>
<evidence type="ECO:0000313" key="9">
    <source>
        <dbReference type="Proteomes" id="UP000224567"/>
    </source>
</evidence>
<proteinExistence type="predicted"/>
<dbReference type="STRING" id="33114.A0A2G2VHX0"/>
<dbReference type="InterPro" id="IPR050409">
    <property type="entry name" value="E3_ubiq-protein_ligase"/>
</dbReference>
<organism evidence="8 9">
    <name type="scientific">Capsicum baccatum</name>
    <name type="common">Peruvian pepper</name>
    <dbReference type="NCBI Taxonomy" id="33114"/>
    <lineage>
        <taxon>Eukaryota</taxon>
        <taxon>Viridiplantae</taxon>
        <taxon>Streptophyta</taxon>
        <taxon>Embryophyta</taxon>
        <taxon>Tracheophyta</taxon>
        <taxon>Spermatophyta</taxon>
        <taxon>Magnoliopsida</taxon>
        <taxon>eudicotyledons</taxon>
        <taxon>Gunneridae</taxon>
        <taxon>Pentapetalae</taxon>
        <taxon>asterids</taxon>
        <taxon>lamiids</taxon>
        <taxon>Solanales</taxon>
        <taxon>Solanaceae</taxon>
        <taxon>Solanoideae</taxon>
        <taxon>Capsiceae</taxon>
        <taxon>Capsicum</taxon>
    </lineage>
</organism>
<dbReference type="SUPFAM" id="SSF56204">
    <property type="entry name" value="Hect, E3 ligase catalytic domain"/>
    <property type="match status" value="1"/>
</dbReference>
<gene>
    <name evidence="8" type="ORF">CQW23_28922</name>
</gene>
<dbReference type="PANTHER" id="PTHR11254:SF430">
    <property type="entry name" value="E3 UBIQUITIN-PROTEIN LIGASE UPL5-LIKE"/>
    <property type="match status" value="1"/>
</dbReference>
<dbReference type="InterPro" id="IPR035983">
    <property type="entry name" value="Hect_E3_ubiquitin_ligase"/>
</dbReference>
<comment type="caution">
    <text evidence="8">The sequence shown here is derived from an EMBL/GenBank/DDBJ whole genome shotgun (WGS) entry which is preliminary data.</text>
</comment>
<dbReference type="Gene3D" id="3.90.1750.10">
    <property type="entry name" value="Hect, E3 ligase catalytic domains"/>
    <property type="match status" value="1"/>
</dbReference>
<sequence>MKKELDRADGCCGGAAVIDGVSHDLDRIIMLLVRFTTMIPEENIEKSCGHMELSQLLEESIEYIGDVDPTLLRGNLLLGLKQEEATELGPLREWFFFVCREIFNPESALFAASQMTIEGFPKSR</sequence>
<feature type="domain" description="HECT" evidence="7">
    <location>
        <begin position="68"/>
        <end position="124"/>
    </location>
</feature>
<dbReference type="AlphaFoldDB" id="A0A2G2VHX0"/>
<dbReference type="OrthoDB" id="8068875at2759"/>
<dbReference type="GO" id="GO:0000209">
    <property type="term" value="P:protein polyubiquitination"/>
    <property type="evidence" value="ECO:0007669"/>
    <property type="project" value="TreeGrafter"/>
</dbReference>
<keyword evidence="9" id="KW-1185">Reference proteome</keyword>
<keyword evidence="5 6" id="KW-0833">Ubl conjugation pathway</keyword>
<dbReference type="PANTHER" id="PTHR11254">
    <property type="entry name" value="HECT DOMAIN UBIQUITIN-PROTEIN LIGASE"/>
    <property type="match status" value="1"/>
</dbReference>
<dbReference type="Proteomes" id="UP000224567">
    <property type="component" value="Unassembled WGS sequence"/>
</dbReference>
<evidence type="ECO:0000256" key="4">
    <source>
        <dbReference type="ARBA" id="ARBA00022679"/>
    </source>
</evidence>
<dbReference type="EC" id="2.3.2.26" evidence="3"/>
<evidence type="ECO:0000313" key="8">
    <source>
        <dbReference type="EMBL" id="PHT32585.1"/>
    </source>
</evidence>
<dbReference type="EMBL" id="MLFT02000012">
    <property type="protein sequence ID" value="PHT32585.1"/>
    <property type="molecule type" value="Genomic_DNA"/>
</dbReference>
<evidence type="ECO:0000256" key="3">
    <source>
        <dbReference type="ARBA" id="ARBA00012485"/>
    </source>
</evidence>
<dbReference type="GO" id="GO:0006511">
    <property type="term" value="P:ubiquitin-dependent protein catabolic process"/>
    <property type="evidence" value="ECO:0007669"/>
    <property type="project" value="TreeGrafter"/>
</dbReference>
<comment type="caution">
    <text evidence="6">Lacks conserved residue(s) required for the propagation of feature annotation.</text>
</comment>
<evidence type="ECO:0000256" key="2">
    <source>
        <dbReference type="ARBA" id="ARBA00004906"/>
    </source>
</evidence>
<dbReference type="GO" id="GO:0061630">
    <property type="term" value="F:ubiquitin protein ligase activity"/>
    <property type="evidence" value="ECO:0007669"/>
    <property type="project" value="UniProtKB-EC"/>
</dbReference>
<reference evidence="9" key="2">
    <citation type="journal article" date="2017" name="J. Anim. Genet.">
        <title>Multiple reference genome sequences of hot pepper reveal the massive evolution of plant disease resistance genes by retroduplication.</title>
        <authorList>
            <person name="Kim S."/>
            <person name="Park J."/>
            <person name="Yeom S.-I."/>
            <person name="Kim Y.-M."/>
            <person name="Seo E."/>
            <person name="Kim K.-T."/>
            <person name="Kim M.-S."/>
            <person name="Lee J.M."/>
            <person name="Cheong K."/>
            <person name="Shin H.-S."/>
            <person name="Kim S.-B."/>
            <person name="Han K."/>
            <person name="Lee J."/>
            <person name="Park M."/>
            <person name="Lee H.-A."/>
            <person name="Lee H.-Y."/>
            <person name="Lee Y."/>
            <person name="Oh S."/>
            <person name="Lee J.H."/>
            <person name="Choi E."/>
            <person name="Choi E."/>
            <person name="Lee S.E."/>
            <person name="Jeon J."/>
            <person name="Kim H."/>
            <person name="Choi G."/>
            <person name="Song H."/>
            <person name="Lee J."/>
            <person name="Lee S.-C."/>
            <person name="Kwon J.-K."/>
            <person name="Lee H.-Y."/>
            <person name="Koo N."/>
            <person name="Hong Y."/>
            <person name="Kim R.W."/>
            <person name="Kang W.-H."/>
            <person name="Huh J.H."/>
            <person name="Kang B.-C."/>
            <person name="Yang T.-J."/>
            <person name="Lee Y.-H."/>
            <person name="Bennetzen J.L."/>
            <person name="Choi D."/>
        </authorList>
    </citation>
    <scope>NUCLEOTIDE SEQUENCE [LARGE SCALE GENOMIC DNA]</scope>
    <source>
        <strain evidence="9">cv. PBC81</strain>
    </source>
</reference>
<name>A0A2G2VHX0_CAPBA</name>
<accession>A0A2G2VHX0</accession>
<comment type="catalytic activity">
    <reaction evidence="1">
        <text>S-ubiquitinyl-[E2 ubiquitin-conjugating enzyme]-L-cysteine + [acceptor protein]-L-lysine = [E2 ubiquitin-conjugating enzyme]-L-cysteine + N(6)-ubiquitinyl-[acceptor protein]-L-lysine.</text>
        <dbReference type="EC" id="2.3.2.26"/>
    </reaction>
</comment>
<evidence type="ECO:0000256" key="6">
    <source>
        <dbReference type="PROSITE-ProRule" id="PRU00104"/>
    </source>
</evidence>
<evidence type="ECO:0000259" key="7">
    <source>
        <dbReference type="PROSITE" id="PS50237"/>
    </source>
</evidence>
<evidence type="ECO:0000256" key="1">
    <source>
        <dbReference type="ARBA" id="ARBA00000885"/>
    </source>
</evidence>
<dbReference type="PROSITE" id="PS50237">
    <property type="entry name" value="HECT"/>
    <property type="match status" value="1"/>
</dbReference>
<keyword evidence="4" id="KW-0808">Transferase</keyword>
<dbReference type="InterPro" id="IPR000569">
    <property type="entry name" value="HECT_dom"/>
</dbReference>
<protein>
    <recommendedName>
        <fullName evidence="3">HECT-type E3 ubiquitin transferase</fullName>
        <ecNumber evidence="3">2.3.2.26</ecNumber>
    </recommendedName>
</protein>
<comment type="pathway">
    <text evidence="2">Protein modification; protein ubiquitination.</text>
</comment>
<reference evidence="8 9" key="1">
    <citation type="journal article" date="2017" name="Genome Biol.">
        <title>New reference genome sequences of hot pepper reveal the massive evolution of plant disease-resistance genes by retroduplication.</title>
        <authorList>
            <person name="Kim S."/>
            <person name="Park J."/>
            <person name="Yeom S.I."/>
            <person name="Kim Y.M."/>
            <person name="Seo E."/>
            <person name="Kim K.T."/>
            <person name="Kim M.S."/>
            <person name="Lee J.M."/>
            <person name="Cheong K."/>
            <person name="Shin H.S."/>
            <person name="Kim S.B."/>
            <person name="Han K."/>
            <person name="Lee J."/>
            <person name="Park M."/>
            <person name="Lee H.A."/>
            <person name="Lee H.Y."/>
            <person name="Lee Y."/>
            <person name="Oh S."/>
            <person name="Lee J.H."/>
            <person name="Choi E."/>
            <person name="Choi E."/>
            <person name="Lee S.E."/>
            <person name="Jeon J."/>
            <person name="Kim H."/>
            <person name="Choi G."/>
            <person name="Song H."/>
            <person name="Lee J."/>
            <person name="Lee S.C."/>
            <person name="Kwon J.K."/>
            <person name="Lee H.Y."/>
            <person name="Koo N."/>
            <person name="Hong Y."/>
            <person name="Kim R.W."/>
            <person name="Kang W.H."/>
            <person name="Huh J.H."/>
            <person name="Kang B.C."/>
            <person name="Yang T.J."/>
            <person name="Lee Y.H."/>
            <person name="Bennetzen J.L."/>
            <person name="Choi D."/>
        </authorList>
    </citation>
    <scope>NUCLEOTIDE SEQUENCE [LARGE SCALE GENOMIC DNA]</scope>
    <source>
        <strain evidence="9">cv. PBC81</strain>
    </source>
</reference>
<dbReference type="GO" id="GO:0005737">
    <property type="term" value="C:cytoplasm"/>
    <property type="evidence" value="ECO:0007669"/>
    <property type="project" value="TreeGrafter"/>
</dbReference>